<organism evidence="3 4">
    <name type="scientific">Ruminococcus albus (strain ATCC 27210 / DSM 20455 / JCM 14654 / NCDO 2250 / 7)</name>
    <dbReference type="NCBI Taxonomy" id="697329"/>
    <lineage>
        <taxon>Bacteria</taxon>
        <taxon>Bacillati</taxon>
        <taxon>Bacillota</taxon>
        <taxon>Clostridia</taxon>
        <taxon>Eubacteriales</taxon>
        <taxon>Oscillospiraceae</taxon>
        <taxon>Ruminococcus</taxon>
    </lineage>
</organism>
<dbReference type="KEGG" id="ral:Rumal_3004"/>
<evidence type="ECO:0000313" key="4">
    <source>
        <dbReference type="Proteomes" id="UP000006919"/>
    </source>
</evidence>
<sequence length="635" mass="68759" precursor="true">MEKKRKSLIVSAAAAVLTAGAVCFAAHFYRSAPREDISVGITQREVMLPEISAEGLKGRDSSSEREDTSSRTDESSVPDSIPDNDTAPVDSGSDASSADVPASFIVTGEDDTSSADDSKASVQTVQVPDEATEPAKVTPDGRQADREYFTASIKDGETVSDSTYFFTVTHLADDLEVVRCDVEVNGSLMTGFAGRVRLREGANSLRVSCTYKDGENRIYRAFRDYTVYLSSPASEIVTDLKDCDVYDPVFTFTASCEDGMEVWLNGRTVEGRDVFTVNLNEGENMIKLSSGDTVLDFSVTYIPVRELSLITDLSDITVYSDSITFSAKAVGGNSPKLIVLVNDKALRGESDYTAKLNEGNNKIRLWVRDGKDGFEQTFTVISLPPAAEERLPRFESISLTDGITVKGSAYTLTFRAVDCDGVRLYSDSAEVICGGTKVPRKWEDSTCTGYILSLRAGENAVTVKLKDRAGRISEFFYKINCDAVEKGTEVGRIAVSVKADAVGLGTLCEDDSFPVLEGENGFDTMLRFLEENGFEVSSRGSDSSRYLDRIRMQGRFADAALTEESRAYLAAAGVTPNNSSDADSLGEFDFAPGSGWLYSRNGRKPSYAMSSAVFADGERVTLAFSLDLGNDVGGE</sequence>
<dbReference type="HOGENOM" id="CLU_419710_0_0_9"/>
<dbReference type="eggNOG" id="ENOG5033CTK">
    <property type="taxonomic scope" value="Bacteria"/>
</dbReference>
<dbReference type="RefSeq" id="WP_013499578.1">
    <property type="nucleotide sequence ID" value="NC_014833.1"/>
</dbReference>
<feature type="signal peptide" evidence="2">
    <location>
        <begin position="1"/>
        <end position="25"/>
    </location>
</feature>
<evidence type="ECO:0000256" key="2">
    <source>
        <dbReference type="SAM" id="SignalP"/>
    </source>
</evidence>
<evidence type="ECO:0008006" key="5">
    <source>
        <dbReference type="Google" id="ProtNLM"/>
    </source>
</evidence>
<keyword evidence="2" id="KW-0732">Signal</keyword>
<dbReference type="STRING" id="697329.Rumal_3004"/>
<name>E6UE79_RUMA7</name>
<gene>
    <name evidence="3" type="ordered locus">Rumal_3004</name>
</gene>
<evidence type="ECO:0000313" key="3">
    <source>
        <dbReference type="EMBL" id="ADU23469.1"/>
    </source>
</evidence>
<feature type="compositionally biased region" description="Low complexity" evidence="1">
    <location>
        <begin position="87"/>
        <end position="103"/>
    </location>
</feature>
<accession>E6UE79</accession>
<evidence type="ECO:0000256" key="1">
    <source>
        <dbReference type="SAM" id="MobiDB-lite"/>
    </source>
</evidence>
<feature type="region of interest" description="Disordered" evidence="1">
    <location>
        <begin position="51"/>
        <end position="141"/>
    </location>
</feature>
<feature type="compositionally biased region" description="Basic and acidic residues" evidence="1">
    <location>
        <begin position="56"/>
        <end position="74"/>
    </location>
</feature>
<dbReference type="AlphaFoldDB" id="E6UE79"/>
<reference evidence="3 4" key="1">
    <citation type="journal article" date="2011" name="J. Bacteriol.">
        <title>Complete genome of the cellulolytic ruminal bacterium Ruminococcus albus 7.</title>
        <authorList>
            <person name="Suen G."/>
            <person name="Stevenson D.M."/>
            <person name="Bruce D.C."/>
            <person name="Chertkov O."/>
            <person name="Copeland A."/>
            <person name="Cheng J.F."/>
            <person name="Detter C."/>
            <person name="Detter J.C."/>
            <person name="Goodwin L.A."/>
            <person name="Han C.S."/>
            <person name="Hauser L.J."/>
            <person name="Ivanova N.N."/>
            <person name="Kyrpides N.C."/>
            <person name="Land M.L."/>
            <person name="Lapidus A."/>
            <person name="Lucas S."/>
            <person name="Ovchinnikova G."/>
            <person name="Pitluck S."/>
            <person name="Tapia R."/>
            <person name="Woyke T."/>
            <person name="Boyum J."/>
            <person name="Mead D."/>
            <person name="Weimer P.J."/>
        </authorList>
    </citation>
    <scope>NUCLEOTIDE SEQUENCE [LARGE SCALE GENOMIC DNA]</scope>
    <source>
        <strain evidence="4">ATCC 27210 / DSM 20455 / JCM 14654 / NCDO 2250 / 7</strain>
    </source>
</reference>
<feature type="chain" id="PRO_5003210063" description="DUF4430 domain-containing protein" evidence="2">
    <location>
        <begin position="26"/>
        <end position="635"/>
    </location>
</feature>
<dbReference type="Proteomes" id="UP000006919">
    <property type="component" value="Chromosome"/>
</dbReference>
<protein>
    <recommendedName>
        <fullName evidence="5">DUF4430 domain-containing protein</fullName>
    </recommendedName>
</protein>
<dbReference type="EMBL" id="CP002403">
    <property type="protein sequence ID" value="ADU23469.1"/>
    <property type="molecule type" value="Genomic_DNA"/>
</dbReference>
<proteinExistence type="predicted"/>